<keyword evidence="3" id="KW-1185">Reference proteome</keyword>
<dbReference type="RefSeq" id="WP_207566359.1">
    <property type="nucleotide sequence ID" value="NZ_CP071446.1"/>
</dbReference>
<evidence type="ECO:0000313" key="3">
    <source>
        <dbReference type="Proteomes" id="UP000671862"/>
    </source>
</evidence>
<keyword evidence="1" id="KW-1133">Transmembrane helix</keyword>
<name>A0ABX7S8Z9_9BACT</name>
<protein>
    <submittedName>
        <fullName evidence="2">Uncharacterized protein</fullName>
    </submittedName>
</protein>
<proteinExistence type="predicted"/>
<organism evidence="2 3">
    <name type="scientific">Thermosipho ferrireducens</name>
    <dbReference type="NCBI Taxonomy" id="2571116"/>
    <lineage>
        <taxon>Bacteria</taxon>
        <taxon>Thermotogati</taxon>
        <taxon>Thermotogota</taxon>
        <taxon>Thermotogae</taxon>
        <taxon>Thermotogales</taxon>
        <taxon>Fervidobacteriaceae</taxon>
        <taxon>Thermosipho</taxon>
    </lineage>
</organism>
<evidence type="ECO:0000256" key="1">
    <source>
        <dbReference type="SAM" id="Phobius"/>
    </source>
</evidence>
<dbReference type="Proteomes" id="UP000671862">
    <property type="component" value="Chromosome"/>
</dbReference>
<feature type="transmembrane region" description="Helical" evidence="1">
    <location>
        <begin position="6"/>
        <end position="25"/>
    </location>
</feature>
<keyword evidence="1" id="KW-0812">Transmembrane</keyword>
<sequence>MKQKLIILIIVIGMVISLLLTYYLFWNKKETVILPVNISSKDFTYISKIKALESYNLNVESTNFFKPYLLNIKENNFEVNKIPAVPNIYFIGYYRFDTQNMVHLLSKGNFYTFKQEDLIFKRYHILKALSYGLIVLDVSEGDIKIIKIKQ</sequence>
<gene>
    <name evidence="2" type="ORF">JYK00_07845</name>
</gene>
<reference evidence="2 3" key="1">
    <citation type="submission" date="2021-03" db="EMBL/GenBank/DDBJ databases">
        <title>Thermosipho ferrireducens sp.nov., an anaerobic thermophilic iron-reducing bacterium isolated from a deep-sea hydrothermal sulfide deposits.</title>
        <authorList>
            <person name="Zeng X."/>
            <person name="Chen Y."/>
            <person name="Shao Z."/>
        </authorList>
    </citation>
    <scope>NUCLEOTIDE SEQUENCE [LARGE SCALE GENOMIC DNA]</scope>
    <source>
        <strain evidence="2 3">JL129W03</strain>
    </source>
</reference>
<evidence type="ECO:0000313" key="2">
    <source>
        <dbReference type="EMBL" id="QTA37635.1"/>
    </source>
</evidence>
<dbReference type="EMBL" id="CP071446">
    <property type="protein sequence ID" value="QTA37635.1"/>
    <property type="molecule type" value="Genomic_DNA"/>
</dbReference>
<accession>A0ABX7S8Z9</accession>
<keyword evidence="1" id="KW-0472">Membrane</keyword>